<evidence type="ECO:0000313" key="1">
    <source>
        <dbReference type="EMBL" id="CAJ1059266.1"/>
    </source>
</evidence>
<sequence>MSECGVYSSVIGHACHTAAEASLSILFVPLTSGSGWMKLGAQEARRSALLCKFLSSEAEESQKRSGVPRLAAGICGTTTLGVLRTVSFYKELFFLVSAESSLVHLGLIFQVVPPPAVVYKSARETVKKYPVGSLPALQGGRFICSEQNTTLCSSATMRKREEPHALSIICKTQSNHPPARQQQSEAAVVVVVVAAVAATAVRGRGSLYKERVKRKAAWQLETGLLTSTHPPSK</sequence>
<name>A0AAV1FEY9_XYRNO</name>
<keyword evidence="2" id="KW-1185">Reference proteome</keyword>
<evidence type="ECO:0000313" key="2">
    <source>
        <dbReference type="Proteomes" id="UP001178508"/>
    </source>
</evidence>
<gene>
    <name evidence="1" type="ORF">XNOV1_A031069</name>
</gene>
<proteinExistence type="predicted"/>
<dbReference type="Proteomes" id="UP001178508">
    <property type="component" value="Chromosome 6"/>
</dbReference>
<organism evidence="1 2">
    <name type="scientific">Xyrichtys novacula</name>
    <name type="common">Pearly razorfish</name>
    <name type="synonym">Hemipteronotus novacula</name>
    <dbReference type="NCBI Taxonomy" id="13765"/>
    <lineage>
        <taxon>Eukaryota</taxon>
        <taxon>Metazoa</taxon>
        <taxon>Chordata</taxon>
        <taxon>Craniata</taxon>
        <taxon>Vertebrata</taxon>
        <taxon>Euteleostomi</taxon>
        <taxon>Actinopterygii</taxon>
        <taxon>Neopterygii</taxon>
        <taxon>Teleostei</taxon>
        <taxon>Neoteleostei</taxon>
        <taxon>Acanthomorphata</taxon>
        <taxon>Eupercaria</taxon>
        <taxon>Labriformes</taxon>
        <taxon>Labridae</taxon>
        <taxon>Xyrichtys</taxon>
    </lineage>
</organism>
<dbReference type="EMBL" id="OY660869">
    <property type="protein sequence ID" value="CAJ1059266.1"/>
    <property type="molecule type" value="Genomic_DNA"/>
</dbReference>
<reference evidence="1" key="1">
    <citation type="submission" date="2023-08" db="EMBL/GenBank/DDBJ databases">
        <authorList>
            <person name="Alioto T."/>
            <person name="Alioto T."/>
            <person name="Gomez Garrido J."/>
        </authorList>
    </citation>
    <scope>NUCLEOTIDE SEQUENCE</scope>
</reference>
<accession>A0AAV1FEY9</accession>
<protein>
    <submittedName>
        <fullName evidence="1">Uncharacterized protein</fullName>
    </submittedName>
</protein>
<dbReference type="AlphaFoldDB" id="A0AAV1FEY9"/>